<dbReference type="OrthoDB" id="580971at2"/>
<evidence type="ECO:0000256" key="7">
    <source>
        <dbReference type="ARBA" id="ARBA00022692"/>
    </source>
</evidence>
<dbReference type="AlphaFoldDB" id="B4VQ22"/>
<evidence type="ECO:0000256" key="3">
    <source>
        <dbReference type="ARBA" id="ARBA00007316"/>
    </source>
</evidence>
<evidence type="ECO:0000256" key="14">
    <source>
        <dbReference type="ARBA" id="ARBA00051245"/>
    </source>
</evidence>
<name>B4VQ22_9CYAN</name>
<evidence type="ECO:0000256" key="16">
    <source>
        <dbReference type="SAM" id="Phobius"/>
    </source>
</evidence>
<evidence type="ECO:0000256" key="10">
    <source>
        <dbReference type="ARBA" id="ARBA00022840"/>
    </source>
</evidence>
<feature type="region of interest" description="Disordered" evidence="15">
    <location>
        <begin position="513"/>
        <end position="539"/>
    </location>
</feature>
<feature type="transmembrane region" description="Helical" evidence="16">
    <location>
        <begin position="52"/>
        <end position="71"/>
    </location>
</feature>
<dbReference type="Pfam" id="PF02706">
    <property type="entry name" value="Wzz"/>
    <property type="match status" value="1"/>
</dbReference>
<dbReference type="Proteomes" id="UP000003835">
    <property type="component" value="Unassembled WGS sequence"/>
</dbReference>
<gene>
    <name evidence="18" type="ORF">MC7420_5618</name>
</gene>
<evidence type="ECO:0000256" key="8">
    <source>
        <dbReference type="ARBA" id="ARBA00022741"/>
    </source>
</evidence>
<dbReference type="PANTHER" id="PTHR32309:SF13">
    <property type="entry name" value="FERRIC ENTEROBACTIN TRANSPORT PROTEIN FEPE"/>
    <property type="match status" value="1"/>
</dbReference>
<dbReference type="CDD" id="cd05387">
    <property type="entry name" value="BY-kinase"/>
    <property type="match status" value="1"/>
</dbReference>
<keyword evidence="7 16" id="KW-0812">Transmembrane</keyword>
<keyword evidence="11 16" id="KW-1133">Transmembrane helix</keyword>
<dbReference type="GO" id="GO:0005524">
    <property type="term" value="F:ATP binding"/>
    <property type="evidence" value="ECO:0007669"/>
    <property type="project" value="UniProtKB-KW"/>
</dbReference>
<dbReference type="GO" id="GO:0005886">
    <property type="term" value="C:plasma membrane"/>
    <property type="evidence" value="ECO:0007669"/>
    <property type="project" value="UniProtKB-SubCell"/>
</dbReference>
<dbReference type="InterPro" id="IPR027417">
    <property type="entry name" value="P-loop_NTPase"/>
</dbReference>
<evidence type="ECO:0000256" key="9">
    <source>
        <dbReference type="ARBA" id="ARBA00022777"/>
    </source>
</evidence>
<dbReference type="GO" id="GO:0004715">
    <property type="term" value="F:non-membrane spanning protein tyrosine kinase activity"/>
    <property type="evidence" value="ECO:0007669"/>
    <property type="project" value="UniProtKB-EC"/>
</dbReference>
<comment type="subcellular location">
    <subcellularLocation>
        <location evidence="1">Cell membrane</location>
        <topology evidence="1">Multi-pass membrane protein</topology>
    </subcellularLocation>
</comment>
<dbReference type="HOGENOM" id="CLU_009912_2_2_3"/>
<dbReference type="EMBL" id="DS989847">
    <property type="protein sequence ID" value="EDX76184.1"/>
    <property type="molecule type" value="Genomic_DNA"/>
</dbReference>
<dbReference type="PANTHER" id="PTHR32309">
    <property type="entry name" value="TYROSINE-PROTEIN KINASE"/>
    <property type="match status" value="1"/>
</dbReference>
<dbReference type="eggNOG" id="COG3206">
    <property type="taxonomic scope" value="Bacteria"/>
</dbReference>
<evidence type="ECO:0000256" key="1">
    <source>
        <dbReference type="ARBA" id="ARBA00004651"/>
    </source>
</evidence>
<dbReference type="Gene3D" id="3.40.50.300">
    <property type="entry name" value="P-loop containing nucleotide triphosphate hydrolases"/>
    <property type="match status" value="1"/>
</dbReference>
<evidence type="ECO:0000256" key="13">
    <source>
        <dbReference type="ARBA" id="ARBA00023137"/>
    </source>
</evidence>
<dbReference type="SUPFAM" id="SSF52540">
    <property type="entry name" value="P-loop containing nucleoside triphosphate hydrolases"/>
    <property type="match status" value="1"/>
</dbReference>
<comment type="catalytic activity">
    <reaction evidence="14">
        <text>L-tyrosyl-[protein] + ATP = O-phospho-L-tyrosyl-[protein] + ADP + H(+)</text>
        <dbReference type="Rhea" id="RHEA:10596"/>
        <dbReference type="Rhea" id="RHEA-COMP:10136"/>
        <dbReference type="Rhea" id="RHEA-COMP:20101"/>
        <dbReference type="ChEBI" id="CHEBI:15378"/>
        <dbReference type="ChEBI" id="CHEBI:30616"/>
        <dbReference type="ChEBI" id="CHEBI:46858"/>
        <dbReference type="ChEBI" id="CHEBI:61978"/>
        <dbReference type="ChEBI" id="CHEBI:456216"/>
        <dbReference type="EC" id="2.7.10.2"/>
    </reaction>
</comment>
<dbReference type="STRING" id="118168.MC7420_5618"/>
<sequence length="784" mass="87802">MEIGQIQPPLSPNGNGKHPQYAPPMVYRTPPPEPEPDEWTLRQLVNVIRRRALVIAGVAIAVTSGISFWTLNQTPKYESKFQLLVEPVTEEGDLDKLTEAVGGGDGRNSTLDYDTQIQVLRSPQLMEAIVQEIHKHYPEVSYESLMSQLIVSRLGDTKILEGRYRDTEPERVRRVLHEVARGYLRYSLQERQLNLKQGIQFVDDQLPVLRDRVNKLQGQLQAFRQQHNLLDPEIQAQELSQRVSAIEQQQLQTQVQYQETRSLYNTLLQQLGLSPQQAVATVTLSEAPRYQQLLNQLAELESQIALESARFTPQSPTMQALRQKRDNLLPLLNQESQNVLGASLTEAGVSSASPNSIRTNLTQQLVQATNQLQVLQVKQSAIARSAQMLNLQVKQIPVIARRYTDLQRELQVATDSLNRFLAVRENLEIEAAQKALPWQIILKPEVPQVPVWPNTQRNITLGAIAGLLLGMGVALLIERLDNVFHSPDELKDLTKLPLLGIIPYQKQLKQQMMSTANLTQMTSSSPSTNGRKSRHSSRSYNASPFLESFRSLQTNIRFLGSDTPVHSIIISSATPSEGKSTVSVHLAQAAAAMGQRVLLVDADLRRPQVHHYLNLDNQVGLSNVIATGLTAKQAIQRLPMWDRLYVLTAGQVPPDPSRLLCSKKMQHLMEQFHAVFDLVIYDTPPVLGLADGRLLAAHADGVMMVVGLGKSDRSALMQALDGMRISNATVLGVVANGVKGYTTRSYYYYHNHYGTESDILKAKQLLMKRMEENIQPGDEQKNHE</sequence>
<comment type="similarity">
    <text evidence="2">Belongs to the CpsC/CapA family.</text>
</comment>
<keyword evidence="12 16" id="KW-0472">Membrane</keyword>
<reference evidence="18 19" key="1">
    <citation type="submission" date="2008-07" db="EMBL/GenBank/DDBJ databases">
        <authorList>
            <person name="Tandeau de Marsac N."/>
            <person name="Ferriera S."/>
            <person name="Johnson J."/>
            <person name="Kravitz S."/>
            <person name="Beeson K."/>
            <person name="Sutton G."/>
            <person name="Rogers Y.-H."/>
            <person name="Friedman R."/>
            <person name="Frazier M."/>
            <person name="Venter J.C."/>
        </authorList>
    </citation>
    <scope>NUCLEOTIDE SEQUENCE [LARGE SCALE GENOMIC DNA]</scope>
    <source>
        <strain evidence="18 19">PCC 7420</strain>
    </source>
</reference>
<accession>B4VQ22</accession>
<keyword evidence="8" id="KW-0547">Nucleotide-binding</keyword>
<dbReference type="NCBIfam" id="TIGR01007">
    <property type="entry name" value="eps_fam"/>
    <property type="match status" value="1"/>
</dbReference>
<evidence type="ECO:0000313" key="19">
    <source>
        <dbReference type="Proteomes" id="UP000003835"/>
    </source>
</evidence>
<feature type="compositionally biased region" description="Polar residues" evidence="15">
    <location>
        <begin position="513"/>
        <end position="530"/>
    </location>
</feature>
<evidence type="ECO:0000256" key="5">
    <source>
        <dbReference type="ARBA" id="ARBA00022475"/>
    </source>
</evidence>
<keyword evidence="19" id="KW-1185">Reference proteome</keyword>
<dbReference type="InterPro" id="IPR050445">
    <property type="entry name" value="Bact_polysacc_biosynth/exp"/>
</dbReference>
<dbReference type="InterPro" id="IPR015223">
    <property type="entry name" value="MipZ"/>
</dbReference>
<dbReference type="InterPro" id="IPR003856">
    <property type="entry name" value="LPS_length_determ_N"/>
</dbReference>
<dbReference type="InterPro" id="IPR005702">
    <property type="entry name" value="Wzc-like_C"/>
</dbReference>
<evidence type="ECO:0000256" key="11">
    <source>
        <dbReference type="ARBA" id="ARBA00022989"/>
    </source>
</evidence>
<comment type="similarity">
    <text evidence="3">Belongs to the CpsD/CapB family.</text>
</comment>
<dbReference type="GO" id="GO:0042802">
    <property type="term" value="F:identical protein binding"/>
    <property type="evidence" value="ECO:0007669"/>
    <property type="project" value="UniProtKB-ARBA"/>
</dbReference>
<dbReference type="Pfam" id="PF09140">
    <property type="entry name" value="MipZ"/>
    <property type="match status" value="1"/>
</dbReference>
<evidence type="ECO:0000256" key="2">
    <source>
        <dbReference type="ARBA" id="ARBA00006683"/>
    </source>
</evidence>
<keyword evidence="9" id="KW-0418">Kinase</keyword>
<evidence type="ECO:0000256" key="4">
    <source>
        <dbReference type="ARBA" id="ARBA00011903"/>
    </source>
</evidence>
<evidence type="ECO:0000256" key="12">
    <source>
        <dbReference type="ARBA" id="ARBA00023136"/>
    </source>
</evidence>
<evidence type="ECO:0000256" key="6">
    <source>
        <dbReference type="ARBA" id="ARBA00022679"/>
    </source>
</evidence>
<organism evidence="18 19">
    <name type="scientific">Coleofasciculus chthonoplastes PCC 7420</name>
    <dbReference type="NCBI Taxonomy" id="118168"/>
    <lineage>
        <taxon>Bacteria</taxon>
        <taxon>Bacillati</taxon>
        <taxon>Cyanobacteriota</taxon>
        <taxon>Cyanophyceae</taxon>
        <taxon>Coleofasciculales</taxon>
        <taxon>Coleofasciculaceae</taxon>
        <taxon>Coleofasciculus</taxon>
    </lineage>
</organism>
<dbReference type="EC" id="2.7.10.2" evidence="4"/>
<evidence type="ECO:0000256" key="15">
    <source>
        <dbReference type="SAM" id="MobiDB-lite"/>
    </source>
</evidence>
<feature type="region of interest" description="Disordered" evidence="15">
    <location>
        <begin position="1"/>
        <end position="34"/>
    </location>
</feature>
<keyword evidence="10" id="KW-0067">ATP-binding</keyword>
<dbReference type="eggNOG" id="COG0489">
    <property type="taxonomic scope" value="Bacteria"/>
</dbReference>
<proteinExistence type="inferred from homology"/>
<dbReference type="FunFam" id="3.40.50.300:FF:000527">
    <property type="entry name" value="Tyrosine-protein kinase etk"/>
    <property type="match status" value="1"/>
</dbReference>
<evidence type="ECO:0000313" key="18">
    <source>
        <dbReference type="EMBL" id="EDX76184.1"/>
    </source>
</evidence>
<keyword evidence="5" id="KW-1003">Cell membrane</keyword>
<evidence type="ECO:0000259" key="17">
    <source>
        <dbReference type="Pfam" id="PF02706"/>
    </source>
</evidence>
<protein>
    <recommendedName>
        <fullName evidence="4">non-specific protein-tyrosine kinase</fullName>
        <ecNumber evidence="4">2.7.10.2</ecNumber>
    </recommendedName>
</protein>
<keyword evidence="6" id="KW-0808">Transferase</keyword>
<dbReference type="RefSeq" id="WP_006100672.1">
    <property type="nucleotide sequence ID" value="NZ_DS989847.1"/>
</dbReference>
<keyword evidence="13" id="KW-0829">Tyrosine-protein kinase</keyword>
<feature type="domain" description="Polysaccharide chain length determinant N-terminal" evidence="17">
    <location>
        <begin position="38"/>
        <end position="132"/>
    </location>
</feature>